<dbReference type="HOGENOM" id="CLU_013700_0_0_1"/>
<protein>
    <recommendedName>
        <fullName evidence="1">PRP8 domain-containing protein</fullName>
    </recommendedName>
</protein>
<dbReference type="GO" id="GO:0030620">
    <property type="term" value="F:U2 snRNA binding"/>
    <property type="evidence" value="ECO:0007669"/>
    <property type="project" value="TreeGrafter"/>
</dbReference>
<dbReference type="OMA" id="HATVWAG"/>
<feature type="domain" description="PRP8" evidence="1">
    <location>
        <begin position="11"/>
        <end position="219"/>
    </location>
</feature>
<dbReference type="InterPro" id="IPR043172">
    <property type="entry name" value="Prp8_domainIV_palm"/>
</dbReference>
<dbReference type="SUPFAM" id="SSF53098">
    <property type="entry name" value="Ribonuclease H-like"/>
    <property type="match status" value="1"/>
</dbReference>
<dbReference type="Gramene" id="Bo4g026880.1">
    <property type="protein sequence ID" value="Bo4g026880.1"/>
    <property type="gene ID" value="Bo4g026880"/>
</dbReference>
<dbReference type="AlphaFoldDB" id="A0A0D3BQR0"/>
<dbReference type="GO" id="GO:0000244">
    <property type="term" value="P:spliceosomal tri-snRNP complex assembly"/>
    <property type="evidence" value="ECO:0007669"/>
    <property type="project" value="TreeGrafter"/>
</dbReference>
<organism evidence="2 3">
    <name type="scientific">Brassica oleracea var. oleracea</name>
    <dbReference type="NCBI Taxonomy" id="109376"/>
    <lineage>
        <taxon>Eukaryota</taxon>
        <taxon>Viridiplantae</taxon>
        <taxon>Streptophyta</taxon>
        <taxon>Embryophyta</taxon>
        <taxon>Tracheophyta</taxon>
        <taxon>Spermatophyta</taxon>
        <taxon>Magnoliopsida</taxon>
        <taxon>eudicotyledons</taxon>
        <taxon>Gunneridae</taxon>
        <taxon>Pentapetalae</taxon>
        <taxon>rosids</taxon>
        <taxon>malvids</taxon>
        <taxon>Brassicales</taxon>
        <taxon>Brassicaceae</taxon>
        <taxon>Brassiceae</taxon>
        <taxon>Brassica</taxon>
    </lineage>
</organism>
<dbReference type="CDD" id="cd13838">
    <property type="entry name" value="RNase_H_like_Prp8_IV"/>
    <property type="match status" value="1"/>
</dbReference>
<dbReference type="GO" id="GO:0030623">
    <property type="term" value="F:U5 snRNA binding"/>
    <property type="evidence" value="ECO:0007669"/>
    <property type="project" value="TreeGrafter"/>
</dbReference>
<dbReference type="InterPro" id="IPR027652">
    <property type="entry name" value="PRP8"/>
</dbReference>
<dbReference type="GO" id="GO:0071013">
    <property type="term" value="C:catalytic step 2 spliceosome"/>
    <property type="evidence" value="ECO:0007669"/>
    <property type="project" value="TreeGrafter"/>
</dbReference>
<reference evidence="2 3" key="1">
    <citation type="journal article" date="2014" name="Genome Biol.">
        <title>Transcriptome and methylome profiling reveals relics of genome dominance in the mesopolyploid Brassica oleracea.</title>
        <authorList>
            <person name="Parkin I.A."/>
            <person name="Koh C."/>
            <person name="Tang H."/>
            <person name="Robinson S.J."/>
            <person name="Kagale S."/>
            <person name="Clarke W.E."/>
            <person name="Town C.D."/>
            <person name="Nixon J."/>
            <person name="Krishnakumar V."/>
            <person name="Bidwell S.L."/>
            <person name="Denoeud F."/>
            <person name="Belcram H."/>
            <person name="Links M.G."/>
            <person name="Just J."/>
            <person name="Clarke C."/>
            <person name="Bender T."/>
            <person name="Huebert T."/>
            <person name="Mason A.S."/>
            <person name="Pires J.C."/>
            <person name="Barker G."/>
            <person name="Moore J."/>
            <person name="Walley P.G."/>
            <person name="Manoli S."/>
            <person name="Batley J."/>
            <person name="Edwards D."/>
            <person name="Nelson M.N."/>
            <person name="Wang X."/>
            <person name="Paterson A.H."/>
            <person name="King G."/>
            <person name="Bancroft I."/>
            <person name="Chalhoub B."/>
            <person name="Sharpe A.G."/>
        </authorList>
    </citation>
    <scope>NUCLEOTIDE SEQUENCE</scope>
    <source>
        <strain evidence="2 3">cv. TO1000</strain>
    </source>
</reference>
<dbReference type="PANTHER" id="PTHR11140:SF0">
    <property type="entry name" value="PRE-MRNA-PROCESSING-SPLICING FACTOR 8"/>
    <property type="match status" value="1"/>
</dbReference>
<dbReference type="Pfam" id="PF12134">
    <property type="entry name" value="PRP8_domainIV"/>
    <property type="match status" value="1"/>
</dbReference>
<name>A0A0D3BQR0_BRAOL</name>
<dbReference type="GO" id="GO:0030619">
    <property type="term" value="F:U1 snRNA binding"/>
    <property type="evidence" value="ECO:0007669"/>
    <property type="project" value="TreeGrafter"/>
</dbReference>
<proteinExistence type="predicted"/>
<dbReference type="InterPro" id="IPR012337">
    <property type="entry name" value="RNaseH-like_sf"/>
</dbReference>
<dbReference type="Gene3D" id="1.20.80.40">
    <property type="match status" value="1"/>
</dbReference>
<dbReference type="EnsemblPlants" id="Bo4g026880.1">
    <property type="protein sequence ID" value="Bo4g026880.1"/>
    <property type="gene ID" value="Bo4g026880"/>
</dbReference>
<reference evidence="2" key="2">
    <citation type="submission" date="2015-03" db="UniProtKB">
        <authorList>
            <consortium name="EnsemblPlants"/>
        </authorList>
    </citation>
    <scope>IDENTIFICATION</scope>
</reference>
<dbReference type="GO" id="GO:0005682">
    <property type="term" value="C:U5 snRNP"/>
    <property type="evidence" value="ECO:0007669"/>
    <property type="project" value="TreeGrafter"/>
</dbReference>
<evidence type="ECO:0000313" key="3">
    <source>
        <dbReference type="Proteomes" id="UP000032141"/>
    </source>
</evidence>
<evidence type="ECO:0000313" key="2">
    <source>
        <dbReference type="EnsemblPlants" id="Bo4g026880.1"/>
    </source>
</evidence>
<dbReference type="STRING" id="109376.A0A0D3BQR0"/>
<dbReference type="InterPro" id="IPR021983">
    <property type="entry name" value="PRP8_domainIV"/>
</dbReference>
<dbReference type="eggNOG" id="KOG1795">
    <property type="taxonomic scope" value="Eukaryota"/>
</dbReference>
<keyword evidence="3" id="KW-1185">Reference proteome</keyword>
<dbReference type="PANTHER" id="PTHR11140">
    <property type="entry name" value="PRE-MRNA SPLICING FACTOR PRP8"/>
    <property type="match status" value="1"/>
</dbReference>
<dbReference type="GO" id="GO:0017070">
    <property type="term" value="F:U6 snRNA binding"/>
    <property type="evidence" value="ECO:0007669"/>
    <property type="project" value="TreeGrafter"/>
</dbReference>
<dbReference type="Gene3D" id="3.30.420.230">
    <property type="match status" value="1"/>
</dbReference>
<evidence type="ECO:0000259" key="1">
    <source>
        <dbReference type="Pfam" id="PF12134"/>
    </source>
</evidence>
<dbReference type="InterPro" id="IPR043173">
    <property type="entry name" value="Prp8_domainIV_fingers"/>
</dbReference>
<sequence>MSSNNDATSSSLQNYGEIFTSQNKWFVDDTNVYHVTVNNLFDGNLTTTPTNGAVFILNPRTGHLYLKVIHATVWAGQKLLGQVAKRITAEEVAALVRTLPVEEEPKQIIVTRNRIGSEFQLPFHACLKIEKLGDVVSKATESQMVLFNVYDDWLESVSPYTAFSRLVLILRALHVDNDKAKMLLKPDESVVTEPHHIWPSLTDFQWMTVEVALRNLILSEYAKKNNVNAWDLTLSEIRDIILGYDTTGIY</sequence>
<accession>A0A0D3BQR0</accession>
<dbReference type="GO" id="GO:0097157">
    <property type="term" value="F:pre-mRNA intronic binding"/>
    <property type="evidence" value="ECO:0007669"/>
    <property type="project" value="TreeGrafter"/>
</dbReference>
<dbReference type="Proteomes" id="UP000032141">
    <property type="component" value="Chromosome C4"/>
</dbReference>